<sequence>MNDERQHTDIVDERRYGTTMSRAARSGGDE</sequence>
<dbReference type="KEGG" id="hlr:HALLA_21040"/>
<proteinExistence type="predicted"/>
<gene>
    <name evidence="2" type="ORF">HALLA_21040</name>
</gene>
<dbReference type="Proteomes" id="UP000019024">
    <property type="component" value="Plasmid unnamed4"/>
</dbReference>
<organism evidence="2 3">
    <name type="scientific">Halostagnicola larsenii XH-48</name>
    <dbReference type="NCBI Taxonomy" id="797299"/>
    <lineage>
        <taxon>Archaea</taxon>
        <taxon>Methanobacteriati</taxon>
        <taxon>Methanobacteriota</taxon>
        <taxon>Stenosarchaea group</taxon>
        <taxon>Halobacteria</taxon>
        <taxon>Halobacteriales</taxon>
        <taxon>Natrialbaceae</taxon>
        <taxon>Halostagnicola</taxon>
    </lineage>
</organism>
<dbReference type="HOGENOM" id="CLU_3401536_0_0_2"/>
<protein>
    <submittedName>
        <fullName evidence="2">Uncharacterized protein</fullName>
    </submittedName>
</protein>
<keyword evidence="3" id="KW-1185">Reference proteome</keyword>
<reference evidence="2 3" key="1">
    <citation type="submission" date="2014-01" db="EMBL/GenBank/DDBJ databases">
        <authorList>
            <consortium name="DOE Joint Genome Institute"/>
            <person name="Anderson I."/>
            <person name="Huntemann M."/>
            <person name="Han J."/>
            <person name="Chen A."/>
            <person name="Kyrpides N."/>
            <person name="Mavromatis K."/>
            <person name="Markowitz V."/>
            <person name="Palaniappan K."/>
            <person name="Ivanova N."/>
            <person name="Schaumberg A."/>
            <person name="Pati A."/>
            <person name="Liolios K."/>
            <person name="Nordberg H.P."/>
            <person name="Cantor M.N."/>
            <person name="Hua S.X."/>
            <person name="Woyke T."/>
        </authorList>
    </citation>
    <scope>NUCLEOTIDE SEQUENCE [LARGE SCALE GENOMIC DNA]</scope>
    <source>
        <strain evidence="2 3">XH-48</strain>
        <plasmid evidence="3">3</plasmid>
    </source>
</reference>
<feature type="region of interest" description="Disordered" evidence="1">
    <location>
        <begin position="1"/>
        <end position="30"/>
    </location>
</feature>
<name>W0JZM1_9EURY</name>
<evidence type="ECO:0000313" key="3">
    <source>
        <dbReference type="Proteomes" id="UP000019024"/>
    </source>
</evidence>
<feature type="compositionally biased region" description="Basic and acidic residues" evidence="1">
    <location>
        <begin position="1"/>
        <end position="16"/>
    </location>
</feature>
<dbReference type="EMBL" id="CP007059">
    <property type="protein sequence ID" value="AHG02393.1"/>
    <property type="molecule type" value="Genomic_DNA"/>
</dbReference>
<geneLocation type="plasmid" evidence="3">
    <name>3</name>
</geneLocation>
<evidence type="ECO:0000313" key="2">
    <source>
        <dbReference type="EMBL" id="AHG02393.1"/>
    </source>
</evidence>
<dbReference type="AlphaFoldDB" id="W0JZM1"/>
<evidence type="ECO:0000256" key="1">
    <source>
        <dbReference type="SAM" id="MobiDB-lite"/>
    </source>
</evidence>
<accession>W0JZM1</accession>
<keyword evidence="2" id="KW-0614">Plasmid</keyword>